<proteinExistence type="predicted"/>
<feature type="region of interest" description="Disordered" evidence="1">
    <location>
        <begin position="403"/>
        <end position="432"/>
    </location>
</feature>
<reference evidence="2 3" key="1">
    <citation type="journal article" date="2024" name="Microbiol. Resour. Announc.">
        <title>Genome annotations for the ascomycete fungi Trichoderma harzianum, Trichoderma aggressivum, and Purpureocillium lilacinum.</title>
        <authorList>
            <person name="Beijen E.P.W."/>
            <person name="Ohm R.A."/>
        </authorList>
    </citation>
    <scope>NUCLEOTIDE SEQUENCE [LARGE SCALE GENOMIC DNA]</scope>
    <source>
        <strain evidence="2 3">CBS 150709</strain>
    </source>
</reference>
<dbReference type="Proteomes" id="UP001287286">
    <property type="component" value="Unassembled WGS sequence"/>
</dbReference>
<feature type="region of interest" description="Disordered" evidence="1">
    <location>
        <begin position="86"/>
        <end position="126"/>
    </location>
</feature>
<keyword evidence="3" id="KW-1185">Reference proteome</keyword>
<feature type="region of interest" description="Disordered" evidence="1">
    <location>
        <begin position="528"/>
        <end position="549"/>
    </location>
</feature>
<protein>
    <recommendedName>
        <fullName evidence="4">Ino80 chromatin remodeling complex protein</fullName>
    </recommendedName>
</protein>
<comment type="caution">
    <text evidence="2">The sequence shown here is derived from an EMBL/GenBank/DDBJ whole genome shotgun (WGS) entry which is preliminary data.</text>
</comment>
<organism evidence="2 3">
    <name type="scientific">Purpureocillium lilacinum</name>
    <name type="common">Paecilomyces lilacinus</name>
    <dbReference type="NCBI Taxonomy" id="33203"/>
    <lineage>
        <taxon>Eukaryota</taxon>
        <taxon>Fungi</taxon>
        <taxon>Dikarya</taxon>
        <taxon>Ascomycota</taxon>
        <taxon>Pezizomycotina</taxon>
        <taxon>Sordariomycetes</taxon>
        <taxon>Hypocreomycetidae</taxon>
        <taxon>Hypocreales</taxon>
        <taxon>Ophiocordycipitaceae</taxon>
        <taxon>Purpureocillium</taxon>
    </lineage>
</organism>
<sequence length="1736" mass="191521">MLVWAKLNKWIVSTAQHARGPWGAARLVEDAVWLCAEWTAAAAAATAAGSGEEGGARVRFNFGLARWKDSRVSKKLRVSLYGSFRGGKAASSRETGCNPEPDTGTPRPEEGRENAPGQVSVRSGFRGPGRGPVIAVQIGPRNGPPWRLRDGEFGPPKCRRVSFDVSLPLPSVELGIMQRLQVQGHAKRLAWGIRRRGAFDLGSCPSGQTHRRGLTWVLSQPNTSPTKRTQKTGIGGMRGRGTTRLSSLAVPRHAGNKSKLGGGWDLGSGHARKWFTGIVHVEDESPEGFKTPSYHDTTATTHTQRERPFMANAGCANPTGGPLVCRVERWGGEGGGAPSGNSELGVFNNHRFRPRSFEQGRRYPFFNSRSRFQLRQVSRVVPQNWSANHDITLRRHSRLLRLVSAADNTSPRTGRSNDDRSSQRHRQQRLSGAERVVSVGCLRHEEPECLAGNAPDMWLTKRRRDAAWNRCGLPLMASLLRYIDGRNYQRARLAGQEPSVSITVSPRAVIVEYNDDGLREGDVGSLCGFEGREGPEEAAAERPPSGRRIRMRAPSPVFAHARQVSLQSGDYTFSFRPSPPEPPAPPRRAIDGDGTGPLWEEEAEEAAAEKEKGQEGSSNRGPPAHDGVTRLTLLLREEGGGIRLANQQPSDDTSLRRQVEDLELSHLLFMRQLRRMRIIFVLEDKRPLSERMFSVEALDEHIEAVTAAQRTADGRLATHESRYFVVRTPPQSTTTTTPSTTASRRDGSHPADCSEVVLAFPIDADCVPAVESPLQQQQQQRVYRFFPLGNWGFKVRTCAGGRPAHAKRQQEAGHWATTPLAPPLCGLLSEEILTHPDHGPELLDRIAGAFAHASTLLHQHPTLSYVWPKYLPSQGHVTGDPRAGLVGRINEHLRDPVGRMRAKILIGGGESMAPTALERCKKELVFLYLTSRQRSVRDDFQNITVLDQNLDPVRPADQDVYLPGRSRYSPEDLFRPVTAGEGSREGAPGFAASFLHPEILSNGPERPDSSHPAWEQWLIDSIGIQARIRLISRAGESPSAAFTYVAKHRHDGLLDILEECWRVEGELVLANPQLLNCVKQVPVPCLSGFLHPLWETYLPLEDLQRRCLQFMEPREAFPFVDLGGQTSAGDLANKWSFLYTHLGVSRNNDLGFLLDILSYVQLANLNGMSISRCRSVVRLYCELERRCAESMEPDSLRDICRSYVEDIQGIMIPSDCGATSTWTDAKRCVWGPPSLQLTTRYQLGHMYEHALQLGRAELEALSSFFRVTLGVRCVTLQDLTTELAALRDAGCSDLSRVGRVYECLSVLMTPETEQKTRYVMKTFLLFFCRNLSQKEGQQFDSDPLILVAPNGQPRWLRTSQCLWANPIGVDNRPAVGLHYGPLESLFVRTLGVGLLTMDMVYHRLLEVEKHEPPFAELKSGLWLLSSLLETAGQSNWPDATPLRQKAVFPVRNPDGSIVAASAETDFAIIDRKLLGQQFVSQVKLLDFSLEEVALLKPLFAWAGLGQRYLSACVSNMSFLGSDASQFPISSLSRDLCHKAHALVRIAAAFGSPKYKRAGPRLYEFLRGTKVVETNAICSALSITQDGRVVGSQIVHSQPLHLAEEPAGLRIYVPRDKTAQDVCFATVLPRRLAQWLMQDPVAPATAPMPVDANLVAILGSVLSVDMPVVEGILEHEGIGQVHLPMTAQATAVREEGSALQRAASRGDGSRRIAAPPTPSSSSIASPTHPAEAPQRRG</sequence>
<feature type="region of interest" description="Disordered" evidence="1">
    <location>
        <begin position="1693"/>
        <end position="1736"/>
    </location>
</feature>
<evidence type="ECO:0008006" key="4">
    <source>
        <dbReference type="Google" id="ProtNLM"/>
    </source>
</evidence>
<feature type="region of interest" description="Disordered" evidence="1">
    <location>
        <begin position="570"/>
        <end position="627"/>
    </location>
</feature>
<feature type="compositionally biased region" description="Low complexity" evidence="1">
    <location>
        <begin position="729"/>
        <end position="742"/>
    </location>
</feature>
<evidence type="ECO:0000313" key="2">
    <source>
        <dbReference type="EMBL" id="KAK4077667.1"/>
    </source>
</evidence>
<dbReference type="EMBL" id="JAWRVI010000093">
    <property type="protein sequence ID" value="KAK4077667.1"/>
    <property type="molecule type" value="Genomic_DNA"/>
</dbReference>
<feature type="region of interest" description="Disordered" evidence="1">
    <location>
        <begin position="219"/>
        <end position="242"/>
    </location>
</feature>
<feature type="region of interest" description="Disordered" evidence="1">
    <location>
        <begin position="729"/>
        <end position="749"/>
    </location>
</feature>
<name>A0ABR0BHG3_PURLI</name>
<feature type="compositionally biased region" description="Low complexity" evidence="1">
    <location>
        <begin position="1710"/>
        <end position="1729"/>
    </location>
</feature>
<evidence type="ECO:0000313" key="3">
    <source>
        <dbReference type="Proteomes" id="UP001287286"/>
    </source>
</evidence>
<feature type="compositionally biased region" description="Pro residues" evidence="1">
    <location>
        <begin position="577"/>
        <end position="586"/>
    </location>
</feature>
<accession>A0ABR0BHG3</accession>
<evidence type="ECO:0000256" key="1">
    <source>
        <dbReference type="SAM" id="MobiDB-lite"/>
    </source>
</evidence>
<gene>
    <name evidence="2" type="ORF">Purlil1_12217</name>
</gene>